<dbReference type="AlphaFoldDB" id="A0A2N6UIG3"/>
<dbReference type="RefSeq" id="WP_102197970.1">
    <property type="nucleotide sequence ID" value="NZ_PNHP01000003.1"/>
</dbReference>
<organism evidence="1 2">
    <name type="scientific">Anaerococcus hydrogenalis</name>
    <dbReference type="NCBI Taxonomy" id="33029"/>
    <lineage>
        <taxon>Bacteria</taxon>
        <taxon>Bacillati</taxon>
        <taxon>Bacillota</taxon>
        <taxon>Tissierellia</taxon>
        <taxon>Tissierellales</taxon>
        <taxon>Peptoniphilaceae</taxon>
        <taxon>Anaerococcus</taxon>
    </lineage>
</organism>
<dbReference type="Proteomes" id="UP000235658">
    <property type="component" value="Unassembled WGS sequence"/>
</dbReference>
<accession>A0A2N6UIG3</accession>
<evidence type="ECO:0000313" key="1">
    <source>
        <dbReference type="EMBL" id="PMC81367.1"/>
    </source>
</evidence>
<gene>
    <name evidence="1" type="ORF">CJ192_04905</name>
</gene>
<evidence type="ECO:0000313" key="2">
    <source>
        <dbReference type="Proteomes" id="UP000235658"/>
    </source>
</evidence>
<dbReference type="GeneID" id="84578517"/>
<evidence type="ECO:0008006" key="3">
    <source>
        <dbReference type="Google" id="ProtNLM"/>
    </source>
</evidence>
<dbReference type="EMBL" id="PNHP01000003">
    <property type="protein sequence ID" value="PMC81367.1"/>
    <property type="molecule type" value="Genomic_DNA"/>
</dbReference>
<reference evidence="1 2" key="1">
    <citation type="submission" date="2017-09" db="EMBL/GenBank/DDBJ databases">
        <title>Bacterial strain isolated from the female urinary microbiota.</title>
        <authorList>
            <person name="Thomas-White K."/>
            <person name="Kumar N."/>
            <person name="Forster S."/>
            <person name="Putonti C."/>
            <person name="Lawley T."/>
            <person name="Wolfe A.J."/>
        </authorList>
    </citation>
    <scope>NUCLEOTIDE SEQUENCE [LARGE SCALE GENOMIC DNA]</scope>
    <source>
        <strain evidence="1 2">UMB0204</strain>
    </source>
</reference>
<comment type="caution">
    <text evidence="1">The sequence shown here is derived from an EMBL/GenBank/DDBJ whole genome shotgun (WGS) entry which is preliminary data.</text>
</comment>
<name>A0A2N6UIG3_9FIRM</name>
<protein>
    <recommendedName>
        <fullName evidence="3">Phage transcriptional regulator, RinA family</fullName>
    </recommendedName>
</protein>
<sequence length="145" mass="17297">MQSFYINLVKEKLKRYFYARDFIERAERKIDELNNLKEGKTVVFYGDKPPFGGSEDKDKLLNILAEIDLLETNIRENKKIIEELDYAFKSMSEIQRDITLEIYGRPYKYNKIQNLKDKYHYEKAHLYNLANEGLVHIALSLFGKY</sequence>
<proteinExistence type="predicted"/>